<evidence type="ECO:0000313" key="2">
    <source>
        <dbReference type="EMBL" id="UZT29204.1"/>
    </source>
</evidence>
<dbReference type="EMBL" id="OP765507">
    <property type="protein sequence ID" value="UZT28861.1"/>
    <property type="molecule type" value="Genomic_DNA"/>
</dbReference>
<accession>A0A9E8K140</accession>
<protein>
    <submittedName>
        <fullName evidence="1">Uncharacterized protein</fullName>
    </submittedName>
</protein>
<sequence>MDINDRNLIISKMKEQIKEKQQYLQERFKELEKNKSENSYLNEVKEDYQKYFNYINTIKQDQLSAFESISNYLDKVGCELKSTDTLLQETKHDQKLVLSEINKLREELNKITTNE</sequence>
<proteinExistence type="predicted"/>
<dbReference type="EMBL" id="OP765584">
    <property type="protein sequence ID" value="UZT29204.1"/>
    <property type="molecule type" value="Genomic_DNA"/>
</dbReference>
<organism evidence="1">
    <name type="scientific">Nucleocytoviricota sp</name>
    <dbReference type="NCBI Taxonomy" id="2809609"/>
    <lineage>
        <taxon>Viruses</taxon>
        <taxon>Varidnaviria</taxon>
        <taxon>Bamfordvirae</taxon>
        <taxon>Nucleocytoviricota</taxon>
    </lineage>
</organism>
<reference evidence="1" key="1">
    <citation type="submission" date="2022-10" db="EMBL/GenBank/DDBJ databases">
        <title>Genomics discovery of giant fungal viruses from subsurface oceanic crustal fluids.</title>
        <authorList>
            <person name="Bhattacharjee A.S."/>
            <person name="Schulz F."/>
            <person name="Woyke T."/>
            <person name="Orcutt B.N."/>
            <person name="Matinez Martinez J."/>
        </authorList>
    </citation>
    <scope>NUCLEOTIDE SEQUENCE</scope>
    <source>
        <strain evidence="1">VSAG1.JdFR</strain>
        <strain evidence="2">VSAG8.JdFR</strain>
    </source>
</reference>
<evidence type="ECO:0000313" key="1">
    <source>
        <dbReference type="EMBL" id="UZT28861.1"/>
    </source>
</evidence>
<name>A0A9E8K140_9VIRU</name>